<reference evidence="2" key="1">
    <citation type="submission" date="2014-09" db="EMBL/GenBank/DDBJ databases">
        <authorList>
            <person name="Magalhaes I.L.F."/>
            <person name="Oliveira U."/>
            <person name="Santos F.R."/>
            <person name="Vidigal T.H.D.A."/>
            <person name="Brescovit A.D."/>
            <person name="Santos A.J."/>
        </authorList>
    </citation>
    <scope>NUCLEOTIDE SEQUENCE</scope>
    <source>
        <tissue evidence="2">Shoot tissue taken approximately 20 cm above the soil surface</tissue>
    </source>
</reference>
<protein>
    <submittedName>
        <fullName evidence="2">Uncharacterized protein</fullName>
    </submittedName>
</protein>
<evidence type="ECO:0000313" key="2">
    <source>
        <dbReference type="EMBL" id="JAD81853.1"/>
    </source>
</evidence>
<dbReference type="AlphaFoldDB" id="A0A0A9D583"/>
<feature type="region of interest" description="Disordered" evidence="1">
    <location>
        <begin position="63"/>
        <end position="82"/>
    </location>
</feature>
<evidence type="ECO:0000256" key="1">
    <source>
        <dbReference type="SAM" id="MobiDB-lite"/>
    </source>
</evidence>
<proteinExistence type="predicted"/>
<accession>A0A0A9D583</accession>
<feature type="compositionally biased region" description="Acidic residues" evidence="1">
    <location>
        <begin position="70"/>
        <end position="82"/>
    </location>
</feature>
<sequence>MAALPLRLSWSPPATVVAASRCARPIRGAMHVHPLCRQGPSSAPVKMETRTRDAFRFHCQKRADHHPEPEPEQEQELEDDDADMVASSENDGFDLVEKVQRYQKAFRAMLGGHVAADMFLQEKDQISNYMLKISSSGDLGNVNARVVAETVCARARTALDVASKVMDIADLGLGTTEISQHTAHQMVRTYAAIFCNVAEDAYHMKIEMETIQTFLGALRGLGAICHILVQDTVTKLKDGPLKNNINRHMDTHSQEFDKKMNTLEDEIAKIKTVTKVLYDGLQYARSYIFRLVKCHKTALQHLT</sequence>
<dbReference type="EMBL" id="GBRH01216042">
    <property type="protein sequence ID" value="JAD81853.1"/>
    <property type="molecule type" value="Transcribed_RNA"/>
</dbReference>
<name>A0A0A9D583_ARUDO</name>
<reference evidence="2" key="2">
    <citation type="journal article" date="2015" name="Data Brief">
        <title>Shoot transcriptome of the giant reed, Arundo donax.</title>
        <authorList>
            <person name="Barrero R.A."/>
            <person name="Guerrero F.D."/>
            <person name="Moolhuijzen P."/>
            <person name="Goolsby J.A."/>
            <person name="Tidwell J."/>
            <person name="Bellgard S.E."/>
            <person name="Bellgard M.I."/>
        </authorList>
    </citation>
    <scope>NUCLEOTIDE SEQUENCE</scope>
    <source>
        <tissue evidence="2">Shoot tissue taken approximately 20 cm above the soil surface</tissue>
    </source>
</reference>
<organism evidence="2">
    <name type="scientific">Arundo donax</name>
    <name type="common">Giant reed</name>
    <name type="synonym">Donax arundinaceus</name>
    <dbReference type="NCBI Taxonomy" id="35708"/>
    <lineage>
        <taxon>Eukaryota</taxon>
        <taxon>Viridiplantae</taxon>
        <taxon>Streptophyta</taxon>
        <taxon>Embryophyta</taxon>
        <taxon>Tracheophyta</taxon>
        <taxon>Spermatophyta</taxon>
        <taxon>Magnoliopsida</taxon>
        <taxon>Liliopsida</taxon>
        <taxon>Poales</taxon>
        <taxon>Poaceae</taxon>
        <taxon>PACMAD clade</taxon>
        <taxon>Arundinoideae</taxon>
        <taxon>Arundineae</taxon>
        <taxon>Arundo</taxon>
    </lineage>
</organism>